<organism evidence="2">
    <name type="scientific">Steinernema carpocapsae</name>
    <name type="common">Entomopathogenic nematode</name>
    <dbReference type="NCBI Taxonomy" id="34508"/>
    <lineage>
        <taxon>Eukaryota</taxon>
        <taxon>Metazoa</taxon>
        <taxon>Ecdysozoa</taxon>
        <taxon>Nematoda</taxon>
        <taxon>Chromadorea</taxon>
        <taxon>Rhabditida</taxon>
        <taxon>Tylenchina</taxon>
        <taxon>Panagrolaimomorpha</taxon>
        <taxon>Strongyloidoidea</taxon>
        <taxon>Steinernematidae</taxon>
        <taxon>Steinernema</taxon>
    </lineage>
</organism>
<dbReference type="EMBL" id="AZBU02000001">
    <property type="protein sequence ID" value="TMS39986.1"/>
    <property type="molecule type" value="Genomic_DNA"/>
</dbReference>
<evidence type="ECO:0000256" key="1">
    <source>
        <dbReference type="SAM" id="MobiDB-lite"/>
    </source>
</evidence>
<reference evidence="2" key="3">
    <citation type="journal article" date="2019" name="G3 (Bethesda)">
        <title>Hybrid Assembly of the Genome of the Entomopathogenic Nematode Steinernema carpocapsae Identifies the X-Chromosome.</title>
        <authorList>
            <person name="Serra L."/>
            <person name="Macchietto M."/>
            <person name="Macias-Munoz A."/>
            <person name="McGill C.J."/>
            <person name="Rodriguez I.M."/>
            <person name="Rodriguez B."/>
            <person name="Murad R."/>
            <person name="Mortazavi A."/>
        </authorList>
    </citation>
    <scope>NUCLEOTIDE SEQUENCE [LARGE SCALE GENOMIC DNA]</scope>
    <source>
        <strain evidence="2">ALL</strain>
    </source>
</reference>
<reference evidence="2" key="1">
    <citation type="submission" date="2013-11" db="EMBL/GenBank/DDBJ databases">
        <authorList>
            <person name="Sternberg P."/>
            <person name="Dillman A."/>
            <person name="Macchietto M."/>
        </authorList>
    </citation>
    <scope>NUCLEOTIDE SEQUENCE</scope>
    <source>
        <strain evidence="2">ALL</strain>
    </source>
</reference>
<name>A0A4U8V216_STECR</name>
<reference evidence="2" key="2">
    <citation type="journal article" date="2015" name="Genome Biol.">
        <title>Comparative genomics of Steinernema reveals deeply conserved gene regulatory networks.</title>
        <authorList>
            <person name="Dillman A.R."/>
            <person name="Macchietto M."/>
            <person name="Porter C.F."/>
            <person name="Rogers A."/>
            <person name="Williams B."/>
            <person name="Antoshechkin I."/>
            <person name="Lee M.M."/>
            <person name="Goodwin Z."/>
            <person name="Lu X."/>
            <person name="Lewis E.E."/>
            <person name="Goodrich-Blair H."/>
            <person name="Stock S.P."/>
            <person name="Adams B.J."/>
            <person name="Sternberg P.W."/>
            <person name="Mortazavi A."/>
        </authorList>
    </citation>
    <scope>NUCLEOTIDE SEQUENCE [LARGE SCALE GENOMIC DNA]</scope>
    <source>
        <strain evidence="2">ALL</strain>
    </source>
</reference>
<feature type="compositionally biased region" description="Basic residues" evidence="1">
    <location>
        <begin position="192"/>
        <end position="205"/>
    </location>
</feature>
<protein>
    <submittedName>
        <fullName evidence="2">Uncharacterized protein</fullName>
    </submittedName>
</protein>
<comment type="caution">
    <text evidence="2">The sequence shown here is derived from an EMBL/GenBank/DDBJ whole genome shotgun (WGS) entry which is preliminary data.</text>
</comment>
<evidence type="ECO:0000313" key="2">
    <source>
        <dbReference type="EMBL" id="TMS39986.1"/>
    </source>
</evidence>
<accession>A0A4U8V216</accession>
<feature type="region of interest" description="Disordered" evidence="1">
    <location>
        <begin position="187"/>
        <end position="217"/>
    </location>
</feature>
<gene>
    <name evidence="2" type="ORF">L596_006430</name>
</gene>
<sequence>MGKAMTFVQEKDVTNALLHLDGREVVLLNHSWSKDRSSHHHIPSYCVINVGCVLNVWEHDVAGVLAKRTNDHSKWMIAIYADTKPATTANGARADGPCKNLIVPHGSNQHKHQTERGGLGFGFSDADLHKYMRCNIKLFDTVYTDTDTDSNNMQKQYFEQITGVVLDKLCDGCEADDPCKTKTKEEMEKSSSGHRKMFMAGIKKKVPPDEQQVWENV</sequence>
<proteinExistence type="predicted"/>
<dbReference type="AlphaFoldDB" id="A0A4U8V216"/>